<gene>
    <name evidence="2" type="ORF">WS67_10100</name>
</gene>
<name>A0A118DPG5_9BURK</name>
<dbReference type="AlphaFoldDB" id="A0A118DPG5"/>
<protein>
    <submittedName>
        <fullName evidence="2">Deaminase</fullName>
    </submittedName>
</protein>
<organism evidence="2 3">
    <name type="scientific">Burkholderia singularis</name>
    <dbReference type="NCBI Taxonomy" id="1503053"/>
    <lineage>
        <taxon>Bacteria</taxon>
        <taxon>Pseudomonadati</taxon>
        <taxon>Pseudomonadota</taxon>
        <taxon>Betaproteobacteria</taxon>
        <taxon>Burkholderiales</taxon>
        <taxon>Burkholderiaceae</taxon>
        <taxon>Burkholderia</taxon>
        <taxon>pseudomallei group</taxon>
    </lineage>
</organism>
<reference evidence="2 3" key="1">
    <citation type="submission" date="2015-11" db="EMBL/GenBank/DDBJ databases">
        <title>Expanding the genomic diversity of Burkholderia species for the development of highly accurate diagnostics.</title>
        <authorList>
            <person name="Sahl J."/>
            <person name="Keim P."/>
            <person name="Wagner D."/>
        </authorList>
    </citation>
    <scope>NUCLEOTIDE SEQUENCE [LARGE SCALE GENOMIC DNA]</scope>
    <source>
        <strain evidence="2 3">TSV85</strain>
    </source>
</reference>
<comment type="caution">
    <text evidence="2">The sequence shown here is derived from an EMBL/GenBank/DDBJ whole genome shotgun (WGS) entry which is preliminary data.</text>
</comment>
<evidence type="ECO:0000313" key="2">
    <source>
        <dbReference type="EMBL" id="KVE27922.1"/>
    </source>
</evidence>
<dbReference type="Proteomes" id="UP000062788">
    <property type="component" value="Unassembled WGS sequence"/>
</dbReference>
<keyword evidence="3" id="KW-1185">Reference proteome</keyword>
<feature type="compositionally biased region" description="Gly residues" evidence="1">
    <location>
        <begin position="49"/>
        <end position="59"/>
    </location>
</feature>
<dbReference type="InterPro" id="IPR049708">
    <property type="entry name" value="PP0621-like"/>
</dbReference>
<dbReference type="RefSeq" id="WP_059515822.1">
    <property type="nucleotide sequence ID" value="NZ_CP013448.1"/>
</dbReference>
<evidence type="ECO:0000313" key="3">
    <source>
        <dbReference type="Proteomes" id="UP000062788"/>
    </source>
</evidence>
<feature type="region of interest" description="Disordered" evidence="1">
    <location>
        <begin position="27"/>
        <end position="60"/>
    </location>
</feature>
<proteinExistence type="predicted"/>
<dbReference type="OrthoDB" id="9814432at2"/>
<accession>A0A118DPG5</accession>
<dbReference type="EMBL" id="LOWA01000024">
    <property type="protein sequence ID" value="KVE27922.1"/>
    <property type="molecule type" value="Genomic_DNA"/>
</dbReference>
<sequence>MRQILLLILLFFASSWLARKIRQVQTRGGSFPGNARAPFPGGFDDPGTASGGAAGGAAADGGALAEPMVRCAECGVHAPKSDAVAAGGDYFCSPEHAARHAAHANRRGRS</sequence>
<evidence type="ECO:0000256" key="1">
    <source>
        <dbReference type="SAM" id="MobiDB-lite"/>
    </source>
</evidence>
<dbReference type="NCBIfam" id="NF041023">
    <property type="entry name" value="PP0621_fam"/>
    <property type="match status" value="1"/>
</dbReference>